<organism evidence="2 3">
    <name type="scientific">Cirrhinus mrigala</name>
    <name type="common">Mrigala</name>
    <dbReference type="NCBI Taxonomy" id="683832"/>
    <lineage>
        <taxon>Eukaryota</taxon>
        <taxon>Metazoa</taxon>
        <taxon>Chordata</taxon>
        <taxon>Craniata</taxon>
        <taxon>Vertebrata</taxon>
        <taxon>Euteleostomi</taxon>
        <taxon>Actinopterygii</taxon>
        <taxon>Neopterygii</taxon>
        <taxon>Teleostei</taxon>
        <taxon>Ostariophysi</taxon>
        <taxon>Cypriniformes</taxon>
        <taxon>Cyprinidae</taxon>
        <taxon>Labeoninae</taxon>
        <taxon>Labeonini</taxon>
        <taxon>Cirrhinus</taxon>
    </lineage>
</organism>
<evidence type="ECO:0000313" key="2">
    <source>
        <dbReference type="EMBL" id="KAL0167727.1"/>
    </source>
</evidence>
<evidence type="ECO:0000259" key="1">
    <source>
        <dbReference type="Pfam" id="PF25413"/>
    </source>
</evidence>
<reference evidence="2 3" key="1">
    <citation type="submission" date="2024-05" db="EMBL/GenBank/DDBJ databases">
        <title>Genome sequencing and assembly of Indian major carp, Cirrhinus mrigala (Hamilton, 1822).</title>
        <authorList>
            <person name="Mohindra V."/>
            <person name="Chowdhury L.M."/>
            <person name="Lal K."/>
            <person name="Jena J.K."/>
        </authorList>
    </citation>
    <scope>NUCLEOTIDE SEQUENCE [LARGE SCALE GENOMIC DNA]</scope>
    <source>
        <strain evidence="2">CM1030</strain>
        <tissue evidence="2">Blood</tissue>
    </source>
</reference>
<name>A0ABD0P1V3_CIRMR</name>
<accession>A0ABD0P1V3</accession>
<feature type="domain" description="[F-actin]-monooxygenase MICAL1-3-like Rossman" evidence="1">
    <location>
        <begin position="2"/>
        <end position="43"/>
    </location>
</feature>
<feature type="non-terminal residue" evidence="2">
    <location>
        <position position="1"/>
    </location>
</feature>
<gene>
    <name evidence="2" type="ORF">M9458_035949</name>
</gene>
<feature type="non-terminal residue" evidence="2">
    <location>
        <position position="75"/>
    </location>
</feature>
<dbReference type="AlphaFoldDB" id="A0ABD0P1V3"/>
<dbReference type="InterPro" id="IPR036188">
    <property type="entry name" value="FAD/NAD-bd_sf"/>
</dbReference>
<dbReference type="EMBL" id="JAMKFB020000018">
    <property type="protein sequence ID" value="KAL0167727.1"/>
    <property type="molecule type" value="Genomic_DNA"/>
</dbReference>
<evidence type="ECO:0000313" key="3">
    <source>
        <dbReference type="Proteomes" id="UP001529510"/>
    </source>
</evidence>
<dbReference type="Gene3D" id="3.50.50.60">
    <property type="entry name" value="FAD/NAD(P)-binding domain"/>
    <property type="match status" value="1"/>
</dbReference>
<sequence length="75" mass="8325">ANVDQKALLSYAREAADFSTNHQLPKLDFAINHYGQPDVAMFDFTCMYASENAALVRQRNGHKLLVALVGDSLLE</sequence>
<proteinExistence type="predicted"/>
<keyword evidence="3" id="KW-1185">Reference proteome</keyword>
<protein>
    <recommendedName>
        <fullName evidence="1">[F-actin]-monooxygenase MICAL1-3-like Rossman domain-containing protein</fullName>
    </recommendedName>
</protein>
<dbReference type="Proteomes" id="UP001529510">
    <property type="component" value="Unassembled WGS sequence"/>
</dbReference>
<comment type="caution">
    <text evidence="2">The sequence shown here is derived from an EMBL/GenBank/DDBJ whole genome shotgun (WGS) entry which is preliminary data.</text>
</comment>
<dbReference type="InterPro" id="IPR057494">
    <property type="entry name" value="Rossman_Mical"/>
</dbReference>
<dbReference type="Pfam" id="PF25413">
    <property type="entry name" value="Rossman_Mical"/>
    <property type="match status" value="1"/>
</dbReference>